<dbReference type="EMBL" id="RKLV01000010">
    <property type="protein sequence ID" value="MCX2819646.1"/>
    <property type="molecule type" value="Genomic_DNA"/>
</dbReference>
<dbReference type="Pfam" id="PF13086">
    <property type="entry name" value="AAA_11"/>
    <property type="match status" value="2"/>
</dbReference>
<evidence type="ECO:0000256" key="12">
    <source>
        <dbReference type="ARBA" id="ARBA00022840"/>
    </source>
</evidence>
<keyword evidence="17" id="KW-0511">Multifunctional enzyme</keyword>
<evidence type="ECO:0000256" key="2">
    <source>
        <dbReference type="ARBA" id="ARBA00007913"/>
    </source>
</evidence>
<gene>
    <name evidence="20" type="ORF">EGH25_09825</name>
</gene>
<keyword evidence="6" id="KW-0540">Nuclease</keyword>
<protein>
    <recommendedName>
        <fullName evidence="3">DNA helicase</fullName>
        <ecNumber evidence="3">3.6.4.12</ecNumber>
    </recommendedName>
</protein>
<keyword evidence="5" id="KW-0235">DNA replication</keyword>
<evidence type="ECO:0000256" key="16">
    <source>
        <dbReference type="ARBA" id="ARBA00023204"/>
    </source>
</evidence>
<evidence type="ECO:0000259" key="19">
    <source>
        <dbReference type="PROSITE" id="PS51657"/>
    </source>
</evidence>
<dbReference type="EC" id="3.6.4.12" evidence="3"/>
<dbReference type="InterPro" id="IPR027417">
    <property type="entry name" value="P-loop_NTPase"/>
</dbReference>
<keyword evidence="7" id="KW-0479">Metal-binding</keyword>
<keyword evidence="21" id="KW-1185">Reference proteome</keyword>
<dbReference type="GO" id="GO:0046872">
    <property type="term" value="F:metal ion binding"/>
    <property type="evidence" value="ECO:0007669"/>
    <property type="project" value="UniProtKB-KW"/>
</dbReference>
<dbReference type="RefSeq" id="WP_266088092.1">
    <property type="nucleotide sequence ID" value="NZ_RKLV01000010.1"/>
</dbReference>
<proteinExistence type="inferred from homology"/>
<dbReference type="SUPFAM" id="SSF52540">
    <property type="entry name" value="P-loop containing nucleoside triphosphate hydrolases"/>
    <property type="match status" value="1"/>
</dbReference>
<dbReference type="PANTHER" id="PTHR43788">
    <property type="entry name" value="DNA2/NAM7 HELICASE FAMILY MEMBER"/>
    <property type="match status" value="1"/>
</dbReference>
<keyword evidence="14" id="KW-0411">Iron-sulfur</keyword>
<dbReference type="CDD" id="cd18808">
    <property type="entry name" value="SF1_C_Upf1"/>
    <property type="match status" value="1"/>
</dbReference>
<sequence>MDKVEGTVLEVGETRTVATRYGERELAELTLLVDGEPTKVTLWGDWAETAGYVEQGHTVAVLNPNVTENEGRTGYATGEDSRVVVEPSYLVNATDVRAWVQCPRIEYLNKLTGVPLKYEVVRGTVVHGVFEDMLNGEEVEGSVDERVRDAGLELGLLGREADGVRDEVREHARAVEGWLEQTRLGDGDDGWRTEKTLFDASLGMKGRADALRADSPVELKTGSCDGDARFKDKIQTACYALMLQTNPQTGVVLYTGTDGAPAREFRLSDGLLDFALRKRNEVAASETAGRTPTGHEANADCSRCFEYDTCTVVAGRLDQESKAGTVGEPLPDEERDYFEEQHAVLEQERRAVHDEHSSLSDDEGALEVRVRDAEPLADGGWRLELSRTSDEPTRITEGDLVLVSDGDPSKDAETAWVRDVTADAVAVRVGERIDATRIDAYPSTVTVDRYMVALHDFVLKADERRRDVLLGRASPGFDGTASDGTYIENNEAQDRAVARSVAARDLSLIQGPPGTGKTHTVARLVRALVDRGERVLLSSFTNRAVDNALEALLEQGYDGFVRLGTRDGVRADMLEHRFDEAGEPTERASALRDASVVACTTATCASRVMREQGFDYAVVDEASQLTEPATLSAVNLASTFVLVGDHEQLPPVSASEAPSMFERLADKYPESAVTLRRQYRMAQRIQSFSSKEFYDGALFPADDEVARRSIEDIADPPDRYSDPVTFVPVDGEERQNVNVDEAEAVEAVHAELVDSGVPSGSIAVIAPFRAQVAELGRRLPDETPVDTVDRFQGSSQDTVVLSFVASDDLDSPVFDDPRRLNVALTRAKRALVLVGNPDALRTDPFCSRLLDWAV</sequence>
<dbReference type="InterPro" id="IPR011604">
    <property type="entry name" value="PDDEXK-like_dom_sf"/>
</dbReference>
<evidence type="ECO:0000256" key="14">
    <source>
        <dbReference type="ARBA" id="ARBA00023014"/>
    </source>
</evidence>
<evidence type="ECO:0000256" key="8">
    <source>
        <dbReference type="ARBA" id="ARBA00022741"/>
    </source>
</evidence>
<dbReference type="Gene3D" id="2.40.50.140">
    <property type="entry name" value="Nucleic acid-binding proteins"/>
    <property type="match status" value="1"/>
</dbReference>
<dbReference type="Gene3D" id="3.90.320.10">
    <property type="match status" value="1"/>
</dbReference>
<evidence type="ECO:0000256" key="11">
    <source>
        <dbReference type="ARBA" id="ARBA00022806"/>
    </source>
</evidence>
<dbReference type="GO" id="GO:0043139">
    <property type="term" value="F:5'-3' DNA helicase activity"/>
    <property type="evidence" value="ECO:0007669"/>
    <property type="project" value="TreeGrafter"/>
</dbReference>
<evidence type="ECO:0000313" key="20">
    <source>
        <dbReference type="EMBL" id="MCX2819646.1"/>
    </source>
</evidence>
<evidence type="ECO:0000256" key="13">
    <source>
        <dbReference type="ARBA" id="ARBA00023004"/>
    </source>
</evidence>
<dbReference type="PROSITE" id="PS51657">
    <property type="entry name" value="PSRV_HELICASE"/>
    <property type="match status" value="1"/>
</dbReference>
<comment type="cofactor">
    <cofactor evidence="1">
        <name>[4Fe-4S] cluster</name>
        <dbReference type="ChEBI" id="CHEBI:49883"/>
    </cofactor>
</comment>
<dbReference type="Pfam" id="PF13087">
    <property type="entry name" value="AAA_12"/>
    <property type="match status" value="1"/>
</dbReference>
<dbReference type="GO" id="GO:0016787">
    <property type="term" value="F:hydrolase activity"/>
    <property type="evidence" value="ECO:0007669"/>
    <property type="project" value="UniProtKB-KW"/>
</dbReference>
<keyword evidence="13" id="KW-0408">Iron</keyword>
<dbReference type="PANTHER" id="PTHR43788:SF8">
    <property type="entry name" value="DNA-BINDING PROTEIN SMUBP-2"/>
    <property type="match status" value="1"/>
</dbReference>
<dbReference type="SUPFAM" id="SSF50249">
    <property type="entry name" value="Nucleic acid-binding proteins"/>
    <property type="match status" value="1"/>
</dbReference>
<dbReference type="InterPro" id="IPR047187">
    <property type="entry name" value="SF1_C_Upf1"/>
</dbReference>
<evidence type="ECO:0000256" key="5">
    <source>
        <dbReference type="ARBA" id="ARBA00022705"/>
    </source>
</evidence>
<dbReference type="GO" id="GO:0051539">
    <property type="term" value="F:4 iron, 4 sulfur cluster binding"/>
    <property type="evidence" value="ECO:0007669"/>
    <property type="project" value="UniProtKB-KW"/>
</dbReference>
<dbReference type="InterPro" id="IPR012340">
    <property type="entry name" value="NA-bd_OB-fold"/>
</dbReference>
<keyword evidence="12" id="KW-0067">ATP-binding</keyword>
<keyword evidence="4" id="KW-0004">4Fe-4S</keyword>
<dbReference type="InterPro" id="IPR050534">
    <property type="entry name" value="Coronavir_polyprotein_1ab"/>
</dbReference>
<feature type="domain" description="(+)RNA virus helicase C-terminal" evidence="19">
    <location>
        <begin position="475"/>
        <end position="854"/>
    </location>
</feature>
<dbReference type="GO" id="GO:0004518">
    <property type="term" value="F:nuclease activity"/>
    <property type="evidence" value="ECO:0007669"/>
    <property type="project" value="UniProtKB-KW"/>
</dbReference>
<dbReference type="Gene3D" id="3.40.50.300">
    <property type="entry name" value="P-loop containing nucleotide triphosphate hydrolases"/>
    <property type="match status" value="3"/>
</dbReference>
<dbReference type="InterPro" id="IPR041679">
    <property type="entry name" value="DNA2/NAM7-like_C"/>
</dbReference>
<evidence type="ECO:0000256" key="4">
    <source>
        <dbReference type="ARBA" id="ARBA00022485"/>
    </source>
</evidence>
<dbReference type="Proteomes" id="UP001149411">
    <property type="component" value="Unassembled WGS sequence"/>
</dbReference>
<comment type="similarity">
    <text evidence="2">Belongs to the DNA2/NAM7 helicase family.</text>
</comment>
<evidence type="ECO:0000256" key="17">
    <source>
        <dbReference type="ARBA" id="ARBA00023268"/>
    </source>
</evidence>
<evidence type="ECO:0000256" key="6">
    <source>
        <dbReference type="ARBA" id="ARBA00022722"/>
    </source>
</evidence>
<evidence type="ECO:0000256" key="10">
    <source>
        <dbReference type="ARBA" id="ARBA00022801"/>
    </source>
</evidence>
<keyword evidence="10" id="KW-0378">Hydrolase</keyword>
<evidence type="ECO:0000256" key="3">
    <source>
        <dbReference type="ARBA" id="ARBA00012551"/>
    </source>
</evidence>
<keyword evidence="8" id="KW-0547">Nucleotide-binding</keyword>
<keyword evidence="11" id="KW-0347">Helicase</keyword>
<dbReference type="GO" id="GO:0006260">
    <property type="term" value="P:DNA replication"/>
    <property type="evidence" value="ECO:0007669"/>
    <property type="project" value="UniProtKB-KW"/>
</dbReference>
<keyword evidence="16" id="KW-0234">DNA repair</keyword>
<evidence type="ECO:0000256" key="9">
    <source>
        <dbReference type="ARBA" id="ARBA00022763"/>
    </source>
</evidence>
<name>A0A9Q4C7F0_9EURY</name>
<dbReference type="Pfam" id="PF08696">
    <property type="entry name" value="Dna2"/>
    <property type="match status" value="1"/>
</dbReference>
<keyword evidence="9" id="KW-0227">DNA damage</keyword>
<comment type="catalytic activity">
    <reaction evidence="18">
        <text>ATP + H2O = ADP + phosphate + H(+)</text>
        <dbReference type="Rhea" id="RHEA:13065"/>
        <dbReference type="ChEBI" id="CHEBI:15377"/>
        <dbReference type="ChEBI" id="CHEBI:15378"/>
        <dbReference type="ChEBI" id="CHEBI:30616"/>
        <dbReference type="ChEBI" id="CHEBI:43474"/>
        <dbReference type="ChEBI" id="CHEBI:456216"/>
        <dbReference type="EC" id="3.6.4.12"/>
    </reaction>
</comment>
<reference evidence="20" key="1">
    <citation type="submission" date="2022-09" db="EMBL/GenBank/DDBJ databases">
        <title>Haloadaptaus new haloarchaeum isolated from saline soil.</title>
        <authorList>
            <person name="Duran-Viseras A."/>
            <person name="Sanchez-Porro C."/>
            <person name="Ventosa A."/>
        </authorList>
    </citation>
    <scope>NUCLEOTIDE SEQUENCE</scope>
    <source>
        <strain evidence="20">F3-133</strain>
    </source>
</reference>
<dbReference type="InterPro" id="IPR027351">
    <property type="entry name" value="(+)RNA_virus_helicase_core_dom"/>
</dbReference>
<comment type="caution">
    <text evidence="20">The sequence shown here is derived from an EMBL/GenBank/DDBJ whole genome shotgun (WGS) entry which is preliminary data.</text>
</comment>
<dbReference type="InterPro" id="IPR014808">
    <property type="entry name" value="DNA_replication_fac_Dna2_N"/>
</dbReference>
<dbReference type="AlphaFoldDB" id="A0A9Q4C7F0"/>
<evidence type="ECO:0000256" key="7">
    <source>
        <dbReference type="ARBA" id="ARBA00022723"/>
    </source>
</evidence>
<accession>A0A9Q4C7F0</accession>
<dbReference type="GO" id="GO:0006281">
    <property type="term" value="P:DNA repair"/>
    <property type="evidence" value="ECO:0007669"/>
    <property type="project" value="UniProtKB-KW"/>
</dbReference>
<dbReference type="GO" id="GO:0005524">
    <property type="term" value="F:ATP binding"/>
    <property type="evidence" value="ECO:0007669"/>
    <property type="project" value="UniProtKB-KW"/>
</dbReference>
<dbReference type="GO" id="GO:0003677">
    <property type="term" value="F:DNA binding"/>
    <property type="evidence" value="ECO:0007669"/>
    <property type="project" value="UniProtKB-KW"/>
</dbReference>
<dbReference type="InterPro" id="IPR041677">
    <property type="entry name" value="DNA2/NAM7_AAA_11"/>
</dbReference>
<evidence type="ECO:0000256" key="15">
    <source>
        <dbReference type="ARBA" id="ARBA00023125"/>
    </source>
</evidence>
<evidence type="ECO:0000313" key="21">
    <source>
        <dbReference type="Proteomes" id="UP001149411"/>
    </source>
</evidence>
<organism evidence="20 21">
    <name type="scientific">Halorutilus salinus</name>
    <dbReference type="NCBI Taxonomy" id="2487751"/>
    <lineage>
        <taxon>Archaea</taxon>
        <taxon>Methanobacteriati</taxon>
        <taxon>Methanobacteriota</taxon>
        <taxon>Stenosarchaea group</taxon>
        <taxon>Halobacteria</taxon>
        <taxon>Halorutilales</taxon>
        <taxon>Halorutilaceae</taxon>
        <taxon>Halorutilus</taxon>
    </lineage>
</organism>
<keyword evidence="15" id="KW-0238">DNA-binding</keyword>
<evidence type="ECO:0000256" key="18">
    <source>
        <dbReference type="ARBA" id="ARBA00047995"/>
    </source>
</evidence>
<evidence type="ECO:0000256" key="1">
    <source>
        <dbReference type="ARBA" id="ARBA00001966"/>
    </source>
</evidence>